<feature type="non-terminal residue" evidence="2">
    <location>
        <position position="1"/>
    </location>
</feature>
<feature type="region of interest" description="Disordered" evidence="1">
    <location>
        <begin position="1"/>
        <end position="22"/>
    </location>
</feature>
<sequence length="125" mass="14048">RDVSASHADKHGPGVQNKKWDEQGKAKLLSLVEQQAGRQLSDVERRHIVHGAEEHELVYSGLEDTMVMACQETRATAVSVREMRPPSVHLADEVSVFTNRNMEKKTDYRTAAFLNAISKVRLSVH</sequence>
<evidence type="ECO:0000313" key="2">
    <source>
        <dbReference type="EMBL" id="KAG5457219.1"/>
    </source>
</evidence>
<protein>
    <submittedName>
        <fullName evidence="2">Uncharacterized protein</fullName>
    </submittedName>
</protein>
<keyword evidence="3" id="KW-1185">Reference proteome</keyword>
<dbReference type="OrthoDB" id="6718861at2759"/>
<dbReference type="AlphaFoldDB" id="A0A8H7ZQA2"/>
<proteinExistence type="predicted"/>
<reference evidence="2 3" key="1">
    <citation type="journal article" name="Sci. Rep.">
        <title>Genome-scale phylogenetic analyses confirm Olpidium as the closest living zoosporic fungus to the non-flagellated, terrestrial fungi.</title>
        <authorList>
            <person name="Chang Y."/>
            <person name="Rochon D."/>
            <person name="Sekimoto S."/>
            <person name="Wang Y."/>
            <person name="Chovatia M."/>
            <person name="Sandor L."/>
            <person name="Salamov A."/>
            <person name="Grigoriev I.V."/>
            <person name="Stajich J.E."/>
            <person name="Spatafora J.W."/>
        </authorList>
    </citation>
    <scope>NUCLEOTIDE SEQUENCE [LARGE SCALE GENOMIC DNA]</scope>
    <source>
        <strain evidence="2">S191</strain>
    </source>
</reference>
<organism evidence="2 3">
    <name type="scientific">Olpidium bornovanus</name>
    <dbReference type="NCBI Taxonomy" id="278681"/>
    <lineage>
        <taxon>Eukaryota</taxon>
        <taxon>Fungi</taxon>
        <taxon>Fungi incertae sedis</taxon>
        <taxon>Olpidiomycota</taxon>
        <taxon>Olpidiomycotina</taxon>
        <taxon>Olpidiomycetes</taxon>
        <taxon>Olpidiales</taxon>
        <taxon>Olpidiaceae</taxon>
        <taxon>Olpidium</taxon>
    </lineage>
</organism>
<accession>A0A8H7ZQA2</accession>
<evidence type="ECO:0000313" key="3">
    <source>
        <dbReference type="Proteomes" id="UP000673691"/>
    </source>
</evidence>
<evidence type="ECO:0000256" key="1">
    <source>
        <dbReference type="SAM" id="MobiDB-lite"/>
    </source>
</evidence>
<dbReference type="Proteomes" id="UP000673691">
    <property type="component" value="Unassembled WGS sequence"/>
</dbReference>
<gene>
    <name evidence="2" type="ORF">BJ554DRAFT_2823</name>
</gene>
<dbReference type="EMBL" id="JAEFCI010010434">
    <property type="protein sequence ID" value="KAG5457219.1"/>
    <property type="molecule type" value="Genomic_DNA"/>
</dbReference>
<comment type="caution">
    <text evidence="2">The sequence shown here is derived from an EMBL/GenBank/DDBJ whole genome shotgun (WGS) entry which is preliminary data.</text>
</comment>
<name>A0A8H7ZQA2_9FUNG</name>